<feature type="transmembrane region" description="Helical" evidence="1">
    <location>
        <begin position="83"/>
        <end position="107"/>
    </location>
</feature>
<evidence type="ECO:0000256" key="1">
    <source>
        <dbReference type="SAM" id="Phobius"/>
    </source>
</evidence>
<keyword evidence="1" id="KW-0472">Membrane</keyword>
<accession>A0A0G1WIR9</accession>
<proteinExistence type="predicted"/>
<protein>
    <submittedName>
        <fullName evidence="2">Uncharacterized protein</fullName>
    </submittedName>
</protein>
<organism evidence="2 3">
    <name type="scientific">Candidatus Adlerbacteria bacterium GW2011_GWC1_50_9</name>
    <dbReference type="NCBI Taxonomy" id="1618608"/>
    <lineage>
        <taxon>Bacteria</taxon>
        <taxon>Candidatus Adleribacteriota</taxon>
    </lineage>
</organism>
<dbReference type="EMBL" id="LCQQ01000076">
    <property type="protein sequence ID" value="KKW18738.1"/>
    <property type="molecule type" value="Genomic_DNA"/>
</dbReference>
<keyword evidence="1" id="KW-0812">Transmembrane</keyword>
<comment type="caution">
    <text evidence="2">The sequence shown here is derived from an EMBL/GenBank/DDBJ whole genome shotgun (WGS) entry which is preliminary data.</text>
</comment>
<evidence type="ECO:0000313" key="2">
    <source>
        <dbReference type="EMBL" id="KKW18738.1"/>
    </source>
</evidence>
<feature type="transmembrane region" description="Helical" evidence="1">
    <location>
        <begin position="12"/>
        <end position="33"/>
    </location>
</feature>
<dbReference type="PATRIC" id="fig|1618608.3.peg.885"/>
<keyword evidence="1" id="KW-1133">Transmembrane helix</keyword>
<gene>
    <name evidence="2" type="ORF">UY61_C0076G0003</name>
</gene>
<dbReference type="Proteomes" id="UP000034201">
    <property type="component" value="Unassembled WGS sequence"/>
</dbReference>
<sequence>MTFFLRASGPVILISLAFLVGWEFAVAAIIFFLSLNSGYFEYLVVGAVLDAVFSFPFGFFTMLALVLILGAERMARFFGAENFTSFAVKIAGLLLLAFIVVAAYLTLEFSAAFIYKALVFLPLLVLSYKFF</sequence>
<dbReference type="AlphaFoldDB" id="A0A0G1WIR9"/>
<feature type="transmembrane region" description="Helical" evidence="1">
    <location>
        <begin position="53"/>
        <end position="71"/>
    </location>
</feature>
<name>A0A0G1WIR9_9BACT</name>
<reference evidence="2 3" key="1">
    <citation type="journal article" date="2015" name="Nature">
        <title>rRNA introns, odd ribosomes, and small enigmatic genomes across a large radiation of phyla.</title>
        <authorList>
            <person name="Brown C.T."/>
            <person name="Hug L.A."/>
            <person name="Thomas B.C."/>
            <person name="Sharon I."/>
            <person name="Castelle C.J."/>
            <person name="Singh A."/>
            <person name="Wilkins M.J."/>
            <person name="Williams K.H."/>
            <person name="Banfield J.F."/>
        </authorList>
    </citation>
    <scope>NUCLEOTIDE SEQUENCE [LARGE SCALE GENOMIC DNA]</scope>
</reference>
<feature type="transmembrane region" description="Helical" evidence="1">
    <location>
        <begin position="113"/>
        <end position="130"/>
    </location>
</feature>
<evidence type="ECO:0000313" key="3">
    <source>
        <dbReference type="Proteomes" id="UP000034201"/>
    </source>
</evidence>